<protein>
    <submittedName>
        <fullName evidence="1">Uncharacterized protein</fullName>
    </submittedName>
</protein>
<dbReference type="EMBL" id="CM020618">
    <property type="protein sequence ID" value="KAK1861010.1"/>
    <property type="molecule type" value="Genomic_DNA"/>
</dbReference>
<evidence type="ECO:0000313" key="2">
    <source>
        <dbReference type="Proteomes" id="UP000798662"/>
    </source>
</evidence>
<organism evidence="1 2">
    <name type="scientific">Pyropia yezoensis</name>
    <name type="common">Susabi-nori</name>
    <name type="synonym">Porphyra yezoensis</name>
    <dbReference type="NCBI Taxonomy" id="2788"/>
    <lineage>
        <taxon>Eukaryota</taxon>
        <taxon>Rhodophyta</taxon>
        <taxon>Bangiophyceae</taxon>
        <taxon>Bangiales</taxon>
        <taxon>Bangiaceae</taxon>
        <taxon>Pyropia</taxon>
    </lineage>
</organism>
<comment type="caution">
    <text evidence="1">The sequence shown here is derived from an EMBL/GenBank/DDBJ whole genome shotgun (WGS) entry which is preliminary data.</text>
</comment>
<sequence>MMRFAIAAALGALLAVAAAPAAVAAARRPPWDIARFRPALRVAKLQAPDSVQRKDVRSFPNFQADHFYSENRDMVFVMGGDSQRSELRFLDEWSVRTSSTRRMVGVLTLPTPLRGMKHFTWMQVHGGSKGKKPLLRLSWHDKREQGGKDLRNTMLATVRLNNKSGDAGRFKKIVLGTRPSGRFVADVRVERSRLTVRLNGRKLVDEDVGYWTYSTNYFKAGVYVQEGSPDARVVFHGLTVS</sequence>
<proteinExistence type="predicted"/>
<name>A0ACC3BT08_PYRYE</name>
<accession>A0ACC3BT08</accession>
<gene>
    <name evidence="1" type="ORF">I4F81_003596</name>
</gene>
<reference evidence="1" key="1">
    <citation type="submission" date="2019-11" db="EMBL/GenBank/DDBJ databases">
        <title>Nori genome reveals adaptations in red seaweeds to the harsh intertidal environment.</title>
        <authorList>
            <person name="Wang D."/>
            <person name="Mao Y."/>
        </authorList>
    </citation>
    <scope>NUCLEOTIDE SEQUENCE</scope>
    <source>
        <tissue evidence="1">Gametophyte</tissue>
    </source>
</reference>
<keyword evidence="2" id="KW-1185">Reference proteome</keyword>
<evidence type="ECO:0000313" key="1">
    <source>
        <dbReference type="EMBL" id="KAK1861010.1"/>
    </source>
</evidence>
<dbReference type="Proteomes" id="UP000798662">
    <property type="component" value="Chromosome 1"/>
</dbReference>